<keyword evidence="2" id="KW-0812">Transmembrane</keyword>
<accession>A0ABW0U9U0</accession>
<evidence type="ECO:0000259" key="3">
    <source>
        <dbReference type="Pfam" id="PF26347"/>
    </source>
</evidence>
<evidence type="ECO:0000256" key="1">
    <source>
        <dbReference type="SAM" id="Coils"/>
    </source>
</evidence>
<dbReference type="RefSeq" id="WP_270897213.1">
    <property type="nucleotide sequence ID" value="NZ_JBHSPF010000059.1"/>
</dbReference>
<keyword evidence="5" id="KW-1185">Reference proteome</keyword>
<sequence length="170" mass="20389">MRVPPYYKRPGWQRFFAGLFIGAIGGWCFFLFQFGSIHERLVIDLNKQKLQIEQQKEEIELLRSAEKERNEENERKLTIQNIYIAFTNEKEARLNELTLYELRQQVEDEIKFLKNKNIESVVEGKELIKKTIENKTYEIGDHHGYLQIEEMHIYSTLELHVKIIQQEEKS</sequence>
<dbReference type="InterPro" id="IPR058620">
    <property type="entry name" value="YtrI_C"/>
</dbReference>
<name>A0ABW0U9U0_9BACI</name>
<feature type="coiled-coil region" evidence="1">
    <location>
        <begin position="38"/>
        <end position="82"/>
    </location>
</feature>
<feature type="transmembrane region" description="Helical" evidence="2">
    <location>
        <begin position="12"/>
        <end position="32"/>
    </location>
</feature>
<protein>
    <submittedName>
        <fullName evidence="4">Sporulation membrane protein YtrI</fullName>
    </submittedName>
</protein>
<dbReference type="NCBIfam" id="NF041479">
    <property type="entry name" value="spor_membprot_YtrI"/>
    <property type="match status" value="1"/>
</dbReference>
<dbReference type="InterPro" id="IPR048198">
    <property type="entry name" value="YtrI"/>
</dbReference>
<evidence type="ECO:0000313" key="4">
    <source>
        <dbReference type="EMBL" id="MFC5629489.1"/>
    </source>
</evidence>
<keyword evidence="2" id="KW-1133">Transmembrane helix</keyword>
<proteinExistence type="predicted"/>
<keyword evidence="1" id="KW-0175">Coiled coil</keyword>
<feature type="domain" description="Sporulation membrane protein YtrI C-terminal" evidence="3">
    <location>
        <begin position="80"/>
        <end position="163"/>
    </location>
</feature>
<dbReference type="Pfam" id="PF26347">
    <property type="entry name" value="YtrI_sporulation"/>
    <property type="match status" value="1"/>
</dbReference>
<keyword evidence="2" id="KW-0472">Membrane</keyword>
<organism evidence="4 5">
    <name type="scientific">Aliibacillus thermotolerans</name>
    <dbReference type="NCBI Taxonomy" id="1834418"/>
    <lineage>
        <taxon>Bacteria</taxon>
        <taxon>Bacillati</taxon>
        <taxon>Bacillota</taxon>
        <taxon>Bacilli</taxon>
        <taxon>Bacillales</taxon>
        <taxon>Bacillaceae</taxon>
        <taxon>Aliibacillus</taxon>
    </lineage>
</organism>
<comment type="caution">
    <text evidence="4">The sequence shown here is derived from an EMBL/GenBank/DDBJ whole genome shotgun (WGS) entry which is preliminary data.</text>
</comment>
<evidence type="ECO:0000256" key="2">
    <source>
        <dbReference type="SAM" id="Phobius"/>
    </source>
</evidence>
<evidence type="ECO:0000313" key="5">
    <source>
        <dbReference type="Proteomes" id="UP001596143"/>
    </source>
</evidence>
<dbReference type="Proteomes" id="UP001596143">
    <property type="component" value="Unassembled WGS sequence"/>
</dbReference>
<dbReference type="EMBL" id="JBHSPF010000059">
    <property type="protein sequence ID" value="MFC5629489.1"/>
    <property type="molecule type" value="Genomic_DNA"/>
</dbReference>
<gene>
    <name evidence="4" type="primary">ytrI</name>
    <name evidence="4" type="ORF">ACFPTR_11560</name>
</gene>
<reference evidence="5" key="1">
    <citation type="journal article" date="2019" name="Int. J. Syst. Evol. Microbiol.">
        <title>The Global Catalogue of Microorganisms (GCM) 10K type strain sequencing project: providing services to taxonomists for standard genome sequencing and annotation.</title>
        <authorList>
            <consortium name="The Broad Institute Genomics Platform"/>
            <consortium name="The Broad Institute Genome Sequencing Center for Infectious Disease"/>
            <person name="Wu L."/>
            <person name="Ma J."/>
        </authorList>
    </citation>
    <scope>NUCLEOTIDE SEQUENCE [LARGE SCALE GENOMIC DNA]</scope>
    <source>
        <strain evidence="5">CGMCC 1.15790</strain>
    </source>
</reference>